<feature type="chain" id="PRO_5045066766" evidence="5">
    <location>
        <begin position="22"/>
        <end position="1801"/>
    </location>
</feature>
<dbReference type="InterPro" id="IPR000177">
    <property type="entry name" value="Apple"/>
</dbReference>
<evidence type="ECO:0000313" key="8">
    <source>
        <dbReference type="Proteomes" id="UP001517376"/>
    </source>
</evidence>
<evidence type="ECO:0000313" key="7">
    <source>
        <dbReference type="EMBL" id="NBE09185.1"/>
    </source>
</evidence>
<keyword evidence="3" id="KW-0677">Repeat</keyword>
<dbReference type="Pfam" id="PF11974">
    <property type="entry name" value="bMG3"/>
    <property type="match status" value="1"/>
</dbReference>
<dbReference type="InterPro" id="IPR003609">
    <property type="entry name" value="Pan_app"/>
</dbReference>
<dbReference type="Pfam" id="PF21142">
    <property type="entry name" value="A2M_bMG2"/>
    <property type="match status" value="1"/>
</dbReference>
<dbReference type="Gene3D" id="3.50.4.10">
    <property type="entry name" value="Hepatocyte Growth Factor"/>
    <property type="match status" value="1"/>
</dbReference>
<feature type="domain" description="Apple" evidence="6">
    <location>
        <begin position="25"/>
        <end position="100"/>
    </location>
</feature>
<sequence length="1801" mass="189677">MRVHALLISALLSIPTLPAFSQDLVPPKRVVVSQDVDLPGGDVASAFDTTLEACERACLAGSSCEAFTFNTRNGSCFLKSGPGEAAPYAGAISAYVLPAAPGAAERAALRRGEIGFVQDWELQSITQQAAGMGRDHMAGDWTVADLQTAAADAEFAGDFDSAARFAGAAVTLTDAPGEWAEYARLLLVAGGVQGPDQRSYVERAYFASVNAYLRAEGAPERHTILVQMAQALEALERGGDTVRALRLAQSVQMRDDTAAYLADAAGKYGFRIVENRVESDSARPRLCATFSEDLAAKGVDYASFVQLDEPGLSVTAEYRDICVEGLTHGQRATVTFREGLPAADGQVLAASVDITSYIRDRNPGVRFAGRAYVLPKAGTAALPVETVNTEALDLTLYRVTDRNLIRAFQNGYLSAPMAEWQEYDFTAQTGTEVWTGTATVGMEVNRDVTTRLPMDEALQGQPAGVYALRASVPGEQPWEVPAGWQWFTVSDLGITTLSGVDGLHVFVRSLGSAAAKEGIGIDLLSNGNEVLGSAVTDAQGYARFDAGLTRGVGAAAPALIVAREGEADLAFLSLNDPEFDLSDRGVEGREAAPPVDVFLTTDRGAYRAGETVYATALTRDSAGAAIEGLPLTAVVRRPDGVEHARMAVNDWGGGYVFSQPILGSAPRGVWRLEMLADVDAPPLATTTFLVEDFLPERIDFDVTVPQDLQPGAMAELDVAARYLFGAPGADLAIEGEVMLRAAETLKGWDGYRFGRHDEPFSPVMQGFDPARTDAAGQARVPVLLPEAEDAGRPLEARIAVRVAEGSGRPVERVTTVALPPSATLIGVKPLFDGVVAENGEARFTLAGIGAGGQAVPMQARWELVRVETTYQWYQSFGNWMWEPVTRRTRVAEGDVALDAPVEIAVPVTWGEYELAVTEAGGAAATSLTFAAGWFAAADAAATPDTLELSLDKAAYAAGEVAKLRLVPRFAGKAVVMVLSNRLIAMQAVDVAEGENVIDLPVTDDWGAGVYVTAQVLRPMDVAAGRNPGRVLGLAHAAIDPGARALRATVEVAAEADPRGPLPVAVKVDGVAAGETAYVTLAAVDQGILNLTGFVPPDPQGHYFGQRKLGVGIRDIYGRLIDGLNGAEGTVRSGGDAGAQARLQAPPPTEELVAYFTGPLEVGADGYARAEFTLPAFNGAVKVMAVAWSKTGVGQASADVLVRDPVVVTASLPRFMAPGDESRVLLEIVHATGPFGTMALALDGRGVTLGDAPTTINLPEKGKQVVAVPILAQGEGVQEVAVTLTTPDGKALTKTLALPVQRGDPEVVRVSRFDLAAGQTFSFDDAVLAGYAPGARATLAIGPLARLNAPGLLAALDRYPYGCTEQMTSKAMPLLYFDQVAQAMDLPWSDDVRGRVQEAVAEILTNQGSEGGFGLWGPGSGDLWLDAYVTDFLSRAQARGFDVPERAMRMALDNLRNQVNFAPDFDIGGEALAYALMVLAREGAAAIGDLRYYADVKGDAFATPTAMAQLGAALAAYGEQARADAMFARAGALLQAAEAETEQVFRADYGTAYRDAAAVLTLAVEAGSNAVDREALTDRIATAGALSTQETTWALLAARALIDAPDAAGITIDGQPAEGPLVQMRTLGAVPVAVTNGGADTTLTVTTFGVPEVAEPASGNGYAITRRYIGMDGGAVDPAAVAVGTRMIAVLEVTPFARGEARLMVNDPLPAGFEIDNPNLMTAGSLPALEGLEVLDVVAHAEYRQDRFLAAVDRMDNQPFRLAYVVRAVSPGSFHHPAPSVEDMYRPDFRAVGESGRVMVTE</sequence>
<dbReference type="PANTHER" id="PTHR40094:SF1">
    <property type="entry name" value="UBIQUITIN DOMAIN-CONTAINING PROTEIN"/>
    <property type="match status" value="1"/>
</dbReference>
<dbReference type="Pfam" id="PF01835">
    <property type="entry name" value="MG2"/>
    <property type="match status" value="1"/>
</dbReference>
<evidence type="ECO:0000256" key="3">
    <source>
        <dbReference type="ARBA" id="ARBA00022737"/>
    </source>
</evidence>
<accession>A0ABW9YBG6</accession>
<dbReference type="SMART" id="SM01359">
    <property type="entry name" value="A2M_N_2"/>
    <property type="match status" value="1"/>
</dbReference>
<dbReference type="Gene3D" id="2.60.40.1930">
    <property type="match status" value="1"/>
</dbReference>
<dbReference type="Pfam" id="PF17962">
    <property type="entry name" value="bMG6"/>
    <property type="match status" value="1"/>
</dbReference>
<dbReference type="SMART" id="SM00223">
    <property type="entry name" value="APPLE"/>
    <property type="match status" value="1"/>
</dbReference>
<keyword evidence="4" id="KW-1015">Disulfide bond</keyword>
<dbReference type="InterPro" id="IPR041462">
    <property type="entry name" value="Bact_A2M_MG6"/>
</dbReference>
<dbReference type="Pfam" id="PF00207">
    <property type="entry name" value="A2M"/>
    <property type="match status" value="1"/>
</dbReference>
<dbReference type="InterPro" id="IPR041203">
    <property type="entry name" value="Bact_A2M_MG5"/>
</dbReference>
<evidence type="ECO:0000256" key="1">
    <source>
        <dbReference type="ARBA" id="ARBA00010556"/>
    </source>
</evidence>
<gene>
    <name evidence="7" type="ORF">GU920_16695</name>
</gene>
<organism evidence="7 8">
    <name type="scientific">Paragemmobacter ruber</name>
    <dbReference type="NCBI Taxonomy" id="1985673"/>
    <lineage>
        <taxon>Bacteria</taxon>
        <taxon>Pseudomonadati</taxon>
        <taxon>Pseudomonadota</taxon>
        <taxon>Alphaproteobacteria</taxon>
        <taxon>Rhodobacterales</taxon>
        <taxon>Paracoccaceae</taxon>
        <taxon>Paragemmobacter</taxon>
    </lineage>
</organism>
<dbReference type="InterPro" id="IPR008930">
    <property type="entry name" value="Terpenoid_cyclase/PrenylTrfase"/>
</dbReference>
<dbReference type="PROSITE" id="PS50948">
    <property type="entry name" value="PAN"/>
    <property type="match status" value="1"/>
</dbReference>
<dbReference type="Pfam" id="PF00024">
    <property type="entry name" value="PAN_1"/>
    <property type="match status" value="1"/>
</dbReference>
<dbReference type="CDD" id="cd02891">
    <property type="entry name" value="A2M_like"/>
    <property type="match status" value="1"/>
</dbReference>
<comment type="caution">
    <text evidence="7">The sequence shown here is derived from an EMBL/GenBank/DDBJ whole genome shotgun (WGS) entry which is preliminary data.</text>
</comment>
<dbReference type="InterPro" id="IPR041246">
    <property type="entry name" value="Bact_MG10"/>
</dbReference>
<dbReference type="PIRSF" id="PIRSF038980">
    <property type="entry name" value="A2M_bac"/>
    <property type="match status" value="1"/>
</dbReference>
<evidence type="ECO:0000256" key="2">
    <source>
        <dbReference type="ARBA" id="ARBA00022729"/>
    </source>
</evidence>
<dbReference type="Pfam" id="PF17972">
    <property type="entry name" value="bMG5"/>
    <property type="match status" value="1"/>
</dbReference>
<dbReference type="InterPro" id="IPR047565">
    <property type="entry name" value="Alpha-macroglob_thiol-ester_cl"/>
</dbReference>
<dbReference type="RefSeq" id="WP_161768256.1">
    <property type="nucleotide sequence ID" value="NZ_JAAATW010000004.1"/>
</dbReference>
<keyword evidence="2 5" id="KW-0732">Signal</keyword>
<evidence type="ECO:0000256" key="4">
    <source>
        <dbReference type="ARBA" id="ARBA00023157"/>
    </source>
</evidence>
<dbReference type="InterPro" id="IPR049120">
    <property type="entry name" value="A2M_bMG2"/>
</dbReference>
<proteinExistence type="inferred from homology"/>
<feature type="signal peptide" evidence="5">
    <location>
        <begin position="1"/>
        <end position="21"/>
    </location>
</feature>
<dbReference type="EMBL" id="JAAATW010000004">
    <property type="protein sequence ID" value="NBE09185.1"/>
    <property type="molecule type" value="Genomic_DNA"/>
</dbReference>
<comment type="similarity">
    <text evidence="1">Belongs to the protease inhibitor I39 (alpha-2-macroglobulin) family. Bacterial alpha-2-macroglobulin subfamily.</text>
</comment>
<dbReference type="SUPFAM" id="SSF48239">
    <property type="entry name" value="Terpenoid cyclases/Protein prenyltransferases"/>
    <property type="match status" value="1"/>
</dbReference>
<dbReference type="InterPro" id="IPR002890">
    <property type="entry name" value="MG2"/>
</dbReference>
<dbReference type="Gene3D" id="1.50.10.20">
    <property type="match status" value="1"/>
</dbReference>
<dbReference type="Pfam" id="PF07703">
    <property type="entry name" value="A2M_BRD"/>
    <property type="match status" value="1"/>
</dbReference>
<dbReference type="CDD" id="cd01100">
    <property type="entry name" value="APPLE_Factor_XI_like"/>
    <property type="match status" value="1"/>
</dbReference>
<dbReference type="SMART" id="SM01419">
    <property type="entry name" value="Thiol-ester_cl"/>
    <property type="match status" value="1"/>
</dbReference>
<evidence type="ECO:0000259" key="6">
    <source>
        <dbReference type="PROSITE" id="PS50948"/>
    </source>
</evidence>
<keyword evidence="8" id="KW-1185">Reference proteome</keyword>
<evidence type="ECO:0000256" key="5">
    <source>
        <dbReference type="SAM" id="SignalP"/>
    </source>
</evidence>
<dbReference type="InterPro" id="IPR021868">
    <property type="entry name" value="Alpha_2_Macroglob_MG3"/>
</dbReference>
<dbReference type="InterPro" id="IPR011625">
    <property type="entry name" value="A2M_N_BRD"/>
</dbReference>
<dbReference type="Pfam" id="PF17973">
    <property type="entry name" value="bMG10"/>
    <property type="match status" value="1"/>
</dbReference>
<dbReference type="Proteomes" id="UP001517376">
    <property type="component" value="Unassembled WGS sequence"/>
</dbReference>
<name>A0ABW9YBG6_9RHOB</name>
<dbReference type="SMART" id="SM01360">
    <property type="entry name" value="A2M"/>
    <property type="match status" value="1"/>
</dbReference>
<reference evidence="8" key="1">
    <citation type="submission" date="2020-01" db="EMBL/GenBank/DDBJ databases">
        <title>Sphingomonas sp. strain CSW-10.</title>
        <authorList>
            <person name="Chen W.-M."/>
        </authorList>
    </citation>
    <scope>NUCLEOTIDE SEQUENCE [LARGE SCALE GENOMIC DNA]</scope>
    <source>
        <strain evidence="8">CCP-1</strain>
    </source>
</reference>
<dbReference type="InterPro" id="IPR026284">
    <property type="entry name" value="A2MG_proteobact"/>
</dbReference>
<protein>
    <submittedName>
        <fullName evidence="7">Alpha-2-macroglobulin family protein</fullName>
    </submittedName>
</protein>
<dbReference type="InterPro" id="IPR001599">
    <property type="entry name" value="Macroglobln_a2"/>
</dbReference>
<dbReference type="PANTHER" id="PTHR40094">
    <property type="entry name" value="ALPHA-2-MACROGLOBULIN HOMOLOG"/>
    <property type="match status" value="1"/>
</dbReference>
<dbReference type="InterPro" id="IPR011626">
    <property type="entry name" value="Alpha-macroglobulin_TED"/>
</dbReference>
<dbReference type="Pfam" id="PF07678">
    <property type="entry name" value="TED_complement"/>
    <property type="match status" value="1"/>
</dbReference>
<dbReference type="InterPro" id="IPR051802">
    <property type="entry name" value="YfhM-like"/>
</dbReference>